<keyword evidence="2" id="KW-1185">Reference proteome</keyword>
<organism evidence="1 2">
    <name type="scientific">Eleutherodactylus coqui</name>
    <name type="common">Puerto Rican coqui</name>
    <dbReference type="NCBI Taxonomy" id="57060"/>
    <lineage>
        <taxon>Eukaryota</taxon>
        <taxon>Metazoa</taxon>
        <taxon>Chordata</taxon>
        <taxon>Craniata</taxon>
        <taxon>Vertebrata</taxon>
        <taxon>Euteleostomi</taxon>
        <taxon>Amphibia</taxon>
        <taxon>Batrachia</taxon>
        <taxon>Anura</taxon>
        <taxon>Neobatrachia</taxon>
        <taxon>Hyloidea</taxon>
        <taxon>Eleutherodactylidae</taxon>
        <taxon>Eleutherodactylinae</taxon>
        <taxon>Eleutherodactylus</taxon>
        <taxon>Eleutherodactylus</taxon>
    </lineage>
</organism>
<protein>
    <submittedName>
        <fullName evidence="1">Uncharacterized protein</fullName>
    </submittedName>
</protein>
<dbReference type="EMBL" id="WNTK01056625">
    <property type="protein sequence ID" value="KAG9460575.1"/>
    <property type="molecule type" value="Genomic_DNA"/>
</dbReference>
<comment type="caution">
    <text evidence="1">The sequence shown here is derived from an EMBL/GenBank/DDBJ whole genome shotgun (WGS) entry which is preliminary data.</text>
</comment>
<dbReference type="AlphaFoldDB" id="A0A8J6BCR9"/>
<sequence>MYFMNCSSYPNRYVLMYSQSITISPIAVQRTQAEKSILHLLNSNTQRSRICIYFIPFNNDNKSSSLCYVASLHMINRLTANISLSLLSWAHVLLCDLKPEL</sequence>
<gene>
    <name evidence="1" type="ORF">GDO78_020908</name>
</gene>
<accession>A0A8J6BCR9</accession>
<evidence type="ECO:0000313" key="2">
    <source>
        <dbReference type="Proteomes" id="UP000770717"/>
    </source>
</evidence>
<dbReference type="Proteomes" id="UP000770717">
    <property type="component" value="Unassembled WGS sequence"/>
</dbReference>
<proteinExistence type="predicted"/>
<reference evidence="1" key="1">
    <citation type="thesis" date="2020" institute="ProQuest LLC" country="789 East Eisenhower Parkway, Ann Arbor, MI, USA">
        <title>Comparative Genomics and Chromosome Evolution.</title>
        <authorList>
            <person name="Mudd A.B."/>
        </authorList>
    </citation>
    <scope>NUCLEOTIDE SEQUENCE</scope>
    <source>
        <strain evidence="1">HN-11 Male</strain>
        <tissue evidence="1">Kidney and liver</tissue>
    </source>
</reference>
<evidence type="ECO:0000313" key="1">
    <source>
        <dbReference type="EMBL" id="KAG9460575.1"/>
    </source>
</evidence>
<name>A0A8J6BCR9_ELECQ</name>